<feature type="transmembrane region" description="Helical" evidence="1">
    <location>
        <begin position="116"/>
        <end position="133"/>
    </location>
</feature>
<evidence type="ECO:0000256" key="1">
    <source>
        <dbReference type="SAM" id="Phobius"/>
    </source>
</evidence>
<keyword evidence="1" id="KW-0812">Transmembrane</keyword>
<dbReference type="OrthoDB" id="1454352at2"/>
<dbReference type="SUPFAM" id="SSF46894">
    <property type="entry name" value="C-terminal effector domain of the bipartite response regulators"/>
    <property type="match status" value="1"/>
</dbReference>
<evidence type="ECO:0000313" key="3">
    <source>
        <dbReference type="Proteomes" id="UP000182034"/>
    </source>
</evidence>
<feature type="transmembrane region" description="Helical" evidence="1">
    <location>
        <begin position="42"/>
        <end position="60"/>
    </location>
</feature>
<dbReference type="STRING" id="1612149.SAMN05216324_13113"/>
<evidence type="ECO:0008006" key="4">
    <source>
        <dbReference type="Google" id="ProtNLM"/>
    </source>
</evidence>
<dbReference type="InterPro" id="IPR036388">
    <property type="entry name" value="WH-like_DNA-bd_sf"/>
</dbReference>
<feature type="transmembrane region" description="Helical" evidence="1">
    <location>
        <begin position="12"/>
        <end position="36"/>
    </location>
</feature>
<dbReference type="AlphaFoldDB" id="A0A1K2IXE8"/>
<organism evidence="2 3">
    <name type="scientific">Chryseobacterium limigenitum</name>
    <dbReference type="NCBI Taxonomy" id="1612149"/>
    <lineage>
        <taxon>Bacteria</taxon>
        <taxon>Pseudomonadati</taxon>
        <taxon>Bacteroidota</taxon>
        <taxon>Flavobacteriia</taxon>
        <taxon>Flavobacteriales</taxon>
        <taxon>Weeksellaceae</taxon>
        <taxon>Chryseobacterium group</taxon>
        <taxon>Chryseobacterium</taxon>
    </lineage>
</organism>
<accession>A0A1K2IXE8</accession>
<dbReference type="Proteomes" id="UP000182034">
    <property type="component" value="Unassembled WGS sequence"/>
</dbReference>
<dbReference type="Gene3D" id="1.10.10.10">
    <property type="entry name" value="Winged helix-like DNA-binding domain superfamily/Winged helix DNA-binding domain"/>
    <property type="match status" value="1"/>
</dbReference>
<feature type="transmembrane region" description="Helical" evidence="1">
    <location>
        <begin position="165"/>
        <end position="189"/>
    </location>
</feature>
<keyword evidence="3" id="KW-1185">Reference proteome</keyword>
<reference evidence="3" key="1">
    <citation type="submission" date="2016-10" db="EMBL/GenBank/DDBJ databases">
        <authorList>
            <person name="Varghese N."/>
            <person name="Submissions S."/>
        </authorList>
    </citation>
    <scope>NUCLEOTIDE SEQUENCE [LARGE SCALE GENOMIC DNA]</scope>
    <source>
        <strain evidence="3">SUR2</strain>
    </source>
</reference>
<gene>
    <name evidence="2" type="ORF">SAMN05216324_13113</name>
</gene>
<feature type="transmembrane region" description="Helical" evidence="1">
    <location>
        <begin position="92"/>
        <end position="109"/>
    </location>
</feature>
<dbReference type="InterPro" id="IPR016032">
    <property type="entry name" value="Sig_transdc_resp-reg_C-effctor"/>
</dbReference>
<protein>
    <recommendedName>
        <fullName evidence="4">Regulatory protein, luxR family</fullName>
    </recommendedName>
</protein>
<dbReference type="EMBL" id="FPKW01000031">
    <property type="protein sequence ID" value="SFZ96954.1"/>
    <property type="molecule type" value="Genomic_DNA"/>
</dbReference>
<dbReference type="RefSeq" id="WP_083582428.1">
    <property type="nucleotide sequence ID" value="NZ_FPKW01000031.1"/>
</dbReference>
<keyword evidence="1" id="KW-1133">Transmembrane helix</keyword>
<dbReference type="GO" id="GO:0003677">
    <property type="term" value="F:DNA binding"/>
    <property type="evidence" value="ECO:0007669"/>
    <property type="project" value="InterPro"/>
</dbReference>
<evidence type="ECO:0000313" key="2">
    <source>
        <dbReference type="EMBL" id="SFZ96954.1"/>
    </source>
</evidence>
<proteinExistence type="predicted"/>
<sequence>MNRKLLLKDNIINIYVLNTIIITCFILGFSECVYHFLIDRSAIMYFKIILSLFYGISFFLKIKTDKRFIFFIMTVTSISLTFFIAYTGTPKLLTELFYVPILFSLLFFFDISVRKELLAIFIIFLVSVVGYIINQITGYASPFENQVPCYKLKTIGLQTLQYLNIIRFSVLMMIIFYFIGVKFILLKVYHQSLKKYEKKIVENIYNETDYVSDEQLEELHVLTKKGTLIFSEKFRQYFPNFTKKIIEKSNNQFTQSEMDVCFLLKLNYSTKEIAALTNSTIRAIEAKKYRIRKKFNIPKECTISAFLAEL</sequence>
<dbReference type="GO" id="GO:0006355">
    <property type="term" value="P:regulation of DNA-templated transcription"/>
    <property type="evidence" value="ECO:0007669"/>
    <property type="project" value="InterPro"/>
</dbReference>
<name>A0A1K2IXE8_9FLAO</name>
<keyword evidence="1" id="KW-0472">Membrane</keyword>
<feature type="transmembrane region" description="Helical" evidence="1">
    <location>
        <begin position="67"/>
        <end position="86"/>
    </location>
</feature>